<sequence>MSLKKFLIPLILLLLGFGLTIVGALFKIQHWPYGNVILTIGTFVEFAALFYAIIVLIKIYRNKY</sequence>
<proteinExistence type="predicted"/>
<gene>
    <name evidence="3" type="ORF">C7H61_10515</name>
</gene>
<dbReference type="OrthoDB" id="799967at2"/>
<protein>
    <recommendedName>
        <fullName evidence="2">Gliding motility protein GldL-like N-terminal domain-containing protein</fullName>
    </recommendedName>
</protein>
<dbReference type="InterPro" id="IPR055087">
    <property type="entry name" value="GldL-like_N"/>
</dbReference>
<evidence type="ECO:0000259" key="2">
    <source>
        <dbReference type="Pfam" id="PF22827"/>
    </source>
</evidence>
<dbReference type="RefSeq" id="WP_106679600.1">
    <property type="nucleotide sequence ID" value="NZ_JACHWV010000003.1"/>
</dbReference>
<dbReference type="Proteomes" id="UP000238430">
    <property type="component" value="Unassembled WGS sequence"/>
</dbReference>
<dbReference type="AlphaFoldDB" id="A0A2T1NB51"/>
<accession>A0A2T1NB51</accession>
<feature type="domain" description="Gliding motility protein GldL-like N-terminal" evidence="2">
    <location>
        <begin position="19"/>
        <end position="50"/>
    </location>
</feature>
<organism evidence="3 4">
    <name type="scientific">Mesoflavibacter zeaxanthinifaciens subsp. sabulilitoris</name>
    <dbReference type="NCBI Taxonomy" id="1520893"/>
    <lineage>
        <taxon>Bacteria</taxon>
        <taxon>Pseudomonadati</taxon>
        <taxon>Bacteroidota</taxon>
        <taxon>Flavobacteriia</taxon>
        <taxon>Flavobacteriales</taxon>
        <taxon>Flavobacteriaceae</taxon>
        <taxon>Mesoflavibacter</taxon>
    </lineage>
</organism>
<evidence type="ECO:0000313" key="3">
    <source>
        <dbReference type="EMBL" id="PSG89376.1"/>
    </source>
</evidence>
<evidence type="ECO:0000256" key="1">
    <source>
        <dbReference type="SAM" id="Phobius"/>
    </source>
</evidence>
<reference evidence="3 4" key="1">
    <citation type="submission" date="2018-03" db="EMBL/GenBank/DDBJ databases">
        <title>Mesoflavibacter sp. HG37 and Mesoflavibacter sp. HG96 sp.nov., two marine bacteria isolated from seawater of Western Pacific Ocean.</title>
        <authorList>
            <person name="Cheng H."/>
            <person name="Wu Y.-H."/>
            <person name="Guo L.-L."/>
            <person name="Xu X.-W."/>
        </authorList>
    </citation>
    <scope>NUCLEOTIDE SEQUENCE [LARGE SCALE GENOMIC DNA]</scope>
    <source>
        <strain evidence="3 4">KCTC 42117</strain>
    </source>
</reference>
<keyword evidence="1" id="KW-1133">Transmembrane helix</keyword>
<keyword evidence="1" id="KW-0472">Membrane</keyword>
<name>A0A2T1NB51_9FLAO</name>
<feature type="transmembrane region" description="Helical" evidence="1">
    <location>
        <begin position="36"/>
        <end position="60"/>
    </location>
</feature>
<dbReference type="Pfam" id="PF22827">
    <property type="entry name" value="GldL_N"/>
    <property type="match status" value="1"/>
</dbReference>
<dbReference type="EMBL" id="PXOT01000024">
    <property type="protein sequence ID" value="PSG89376.1"/>
    <property type="molecule type" value="Genomic_DNA"/>
</dbReference>
<keyword evidence="1" id="KW-0812">Transmembrane</keyword>
<evidence type="ECO:0000313" key="4">
    <source>
        <dbReference type="Proteomes" id="UP000238430"/>
    </source>
</evidence>
<comment type="caution">
    <text evidence="3">The sequence shown here is derived from an EMBL/GenBank/DDBJ whole genome shotgun (WGS) entry which is preliminary data.</text>
</comment>
<keyword evidence="4" id="KW-1185">Reference proteome</keyword>